<dbReference type="EMBL" id="CAUYUJ010006657">
    <property type="protein sequence ID" value="CAK0818127.1"/>
    <property type="molecule type" value="Genomic_DNA"/>
</dbReference>
<dbReference type="Proteomes" id="UP001189429">
    <property type="component" value="Unassembled WGS sequence"/>
</dbReference>
<evidence type="ECO:0000313" key="2">
    <source>
        <dbReference type="EMBL" id="CAK0818127.1"/>
    </source>
</evidence>
<feature type="non-terminal residue" evidence="2">
    <location>
        <position position="1"/>
    </location>
</feature>
<evidence type="ECO:0000313" key="3">
    <source>
        <dbReference type="Proteomes" id="UP001189429"/>
    </source>
</evidence>
<accession>A0ABN9RGE4</accession>
<reference evidence="2" key="1">
    <citation type="submission" date="2023-10" db="EMBL/GenBank/DDBJ databases">
        <authorList>
            <person name="Chen Y."/>
            <person name="Shah S."/>
            <person name="Dougan E. K."/>
            <person name="Thang M."/>
            <person name="Chan C."/>
        </authorList>
    </citation>
    <scope>NUCLEOTIDE SEQUENCE [LARGE SCALE GENOMIC DNA]</scope>
</reference>
<feature type="compositionally biased region" description="Low complexity" evidence="1">
    <location>
        <begin position="25"/>
        <end position="42"/>
    </location>
</feature>
<feature type="region of interest" description="Disordered" evidence="1">
    <location>
        <begin position="22"/>
        <end position="71"/>
    </location>
</feature>
<sequence>GKGPITRRTPASHARLCRAAPAVCSSPRAPGSAAPGRQASPPAGGPSGGLGVIPQAVPPRRRGGEASSHAACPDLWRVEQARGRASVAMFGYVLQKHGHSEPVLLVLPLASPTAPGAAGPGSAEPLRVRRWLPRLARGRAMRAAAAGARRAEGGQGLGRGLPGLFRDAPSP</sequence>
<protein>
    <submittedName>
        <fullName evidence="2">Uncharacterized protein</fullName>
    </submittedName>
</protein>
<feature type="region of interest" description="Disordered" evidence="1">
    <location>
        <begin position="146"/>
        <end position="171"/>
    </location>
</feature>
<organism evidence="2 3">
    <name type="scientific">Prorocentrum cordatum</name>
    <dbReference type="NCBI Taxonomy" id="2364126"/>
    <lineage>
        <taxon>Eukaryota</taxon>
        <taxon>Sar</taxon>
        <taxon>Alveolata</taxon>
        <taxon>Dinophyceae</taxon>
        <taxon>Prorocentrales</taxon>
        <taxon>Prorocentraceae</taxon>
        <taxon>Prorocentrum</taxon>
    </lineage>
</organism>
<feature type="compositionally biased region" description="Low complexity" evidence="1">
    <location>
        <begin position="162"/>
        <end position="171"/>
    </location>
</feature>
<name>A0ABN9RGE4_9DINO</name>
<gene>
    <name evidence="2" type="ORF">PCOR1329_LOCUS20496</name>
</gene>
<proteinExistence type="predicted"/>
<comment type="caution">
    <text evidence="2">The sequence shown here is derived from an EMBL/GenBank/DDBJ whole genome shotgun (WGS) entry which is preliminary data.</text>
</comment>
<keyword evidence="3" id="KW-1185">Reference proteome</keyword>
<evidence type="ECO:0000256" key="1">
    <source>
        <dbReference type="SAM" id="MobiDB-lite"/>
    </source>
</evidence>